<dbReference type="Proteomes" id="UP000316545">
    <property type="component" value="Unassembled WGS sequence"/>
</dbReference>
<protein>
    <submittedName>
        <fullName evidence="1">Uncharacterized protein</fullName>
    </submittedName>
</protein>
<evidence type="ECO:0000313" key="1">
    <source>
        <dbReference type="EMBL" id="TWB16786.1"/>
    </source>
</evidence>
<reference evidence="1 2" key="1">
    <citation type="submission" date="2019-06" db="EMBL/GenBank/DDBJ databases">
        <title>Genomic Encyclopedia of Type Strains, Phase IV (KMG-V): Genome sequencing to study the core and pangenomes of soil and plant-associated prokaryotes.</title>
        <authorList>
            <person name="Whitman W."/>
        </authorList>
    </citation>
    <scope>NUCLEOTIDE SEQUENCE [LARGE SCALE GENOMIC DNA]</scope>
    <source>
        <strain evidence="1 2">BR 11865</strain>
    </source>
</reference>
<dbReference type="AlphaFoldDB" id="A0A560F581"/>
<dbReference type="EMBL" id="VITO01000028">
    <property type="protein sequence ID" value="TWB16786.1"/>
    <property type="molecule type" value="Genomic_DNA"/>
</dbReference>
<sequence>MVKETDPLQPSEPPQERSIETAAAFLHARAAGASGEGFAAFLARIPDAPPLSGDELPD</sequence>
<organism evidence="1 2">
    <name type="scientific">Nitrospirillum amazonense</name>
    <dbReference type="NCBI Taxonomy" id="28077"/>
    <lineage>
        <taxon>Bacteria</taxon>
        <taxon>Pseudomonadati</taxon>
        <taxon>Pseudomonadota</taxon>
        <taxon>Alphaproteobacteria</taxon>
        <taxon>Rhodospirillales</taxon>
        <taxon>Azospirillaceae</taxon>
        <taxon>Nitrospirillum</taxon>
    </lineage>
</organism>
<keyword evidence="2" id="KW-1185">Reference proteome</keyword>
<comment type="caution">
    <text evidence="1">The sequence shown here is derived from an EMBL/GenBank/DDBJ whole genome shotgun (WGS) entry which is preliminary data.</text>
</comment>
<name>A0A560F581_9PROT</name>
<proteinExistence type="predicted"/>
<accession>A0A560F581</accession>
<evidence type="ECO:0000313" key="2">
    <source>
        <dbReference type="Proteomes" id="UP000316545"/>
    </source>
</evidence>
<gene>
    <name evidence="1" type="ORF">FBZ88_12815</name>
</gene>